<comment type="caution">
    <text evidence="4">The sequence shown here is derived from an EMBL/GenBank/DDBJ whole genome shotgun (WGS) entry which is preliminary data.</text>
</comment>
<evidence type="ECO:0000256" key="3">
    <source>
        <dbReference type="ARBA" id="ARBA00022840"/>
    </source>
</evidence>
<dbReference type="EMBL" id="JACOPR010000008">
    <property type="protein sequence ID" value="MBC5731661.1"/>
    <property type="molecule type" value="Genomic_DNA"/>
</dbReference>
<dbReference type="PANTHER" id="PTHR43146">
    <property type="entry name" value="CANCER-RELATED NUCLEOSIDE-TRIPHOSPHATASE"/>
    <property type="match status" value="1"/>
</dbReference>
<name>A0ABR7HVW0_9FIRM</name>
<dbReference type="Pfam" id="PF03266">
    <property type="entry name" value="NTPase_1"/>
    <property type="match status" value="1"/>
</dbReference>
<dbReference type="SUPFAM" id="SSF52540">
    <property type="entry name" value="P-loop containing nucleoside triphosphate hydrolases"/>
    <property type="match status" value="1"/>
</dbReference>
<evidence type="ECO:0000256" key="1">
    <source>
        <dbReference type="ARBA" id="ARBA00022741"/>
    </source>
</evidence>
<organism evidence="4 5">
    <name type="scientific">Pseudoflavonifractor hominis</name>
    <dbReference type="NCBI Taxonomy" id="2763059"/>
    <lineage>
        <taxon>Bacteria</taxon>
        <taxon>Bacillati</taxon>
        <taxon>Bacillota</taxon>
        <taxon>Clostridia</taxon>
        <taxon>Eubacteriales</taxon>
        <taxon>Oscillospiraceae</taxon>
        <taxon>Pseudoflavonifractor</taxon>
    </lineage>
</organism>
<evidence type="ECO:0000313" key="5">
    <source>
        <dbReference type="Proteomes" id="UP000660021"/>
    </source>
</evidence>
<sequence>MHLFLTGEIQVGKSTLLSVLLHSLGLPACGFRTCWRRTEAEDTLHLLPWGMDADCGADNQVARRRNGRAEILPGRFDALGPELLTPRPGCAVMVMDELGFLERNDLRFQEAVLCALDGPLPVLGVIKPRQEPFLDRVRAHAGVQLATVTPENRDDLRTSELLAAWCASVRSE</sequence>
<keyword evidence="4" id="KW-0418">Kinase</keyword>
<keyword evidence="2" id="KW-0378">Hydrolase</keyword>
<keyword evidence="4" id="KW-0808">Transferase</keyword>
<reference evidence="4 5" key="1">
    <citation type="submission" date="2020-08" db="EMBL/GenBank/DDBJ databases">
        <title>Genome public.</title>
        <authorList>
            <person name="Liu C."/>
            <person name="Sun Q."/>
        </authorList>
    </citation>
    <scope>NUCLEOTIDE SEQUENCE [LARGE SCALE GENOMIC DNA]</scope>
    <source>
        <strain evidence="4 5">New-38</strain>
    </source>
</reference>
<dbReference type="GO" id="GO:0016301">
    <property type="term" value="F:kinase activity"/>
    <property type="evidence" value="ECO:0007669"/>
    <property type="project" value="UniProtKB-KW"/>
</dbReference>
<dbReference type="PANTHER" id="PTHR43146:SF1">
    <property type="entry name" value="CANCER-RELATED NUCLEOSIDE-TRIPHOSPHATASE"/>
    <property type="match status" value="1"/>
</dbReference>
<evidence type="ECO:0000256" key="2">
    <source>
        <dbReference type="ARBA" id="ARBA00022801"/>
    </source>
</evidence>
<dbReference type="InterPro" id="IPR004948">
    <property type="entry name" value="Nuc-triphosphatase_THEP1"/>
</dbReference>
<gene>
    <name evidence="4" type="ORF">H8S34_12605</name>
</gene>
<accession>A0ABR7HVW0</accession>
<dbReference type="RefSeq" id="WP_186964160.1">
    <property type="nucleotide sequence ID" value="NZ_JACOPR010000008.1"/>
</dbReference>
<keyword evidence="1" id="KW-0547">Nucleotide-binding</keyword>
<keyword evidence="3" id="KW-0067">ATP-binding</keyword>
<dbReference type="Proteomes" id="UP000660021">
    <property type="component" value="Unassembled WGS sequence"/>
</dbReference>
<dbReference type="Gene3D" id="3.40.50.300">
    <property type="entry name" value="P-loop containing nucleotide triphosphate hydrolases"/>
    <property type="match status" value="1"/>
</dbReference>
<evidence type="ECO:0000313" key="4">
    <source>
        <dbReference type="EMBL" id="MBC5731661.1"/>
    </source>
</evidence>
<proteinExistence type="predicted"/>
<protein>
    <submittedName>
        <fullName evidence="4">Nucleotide kinase</fullName>
    </submittedName>
</protein>
<keyword evidence="5" id="KW-1185">Reference proteome</keyword>
<dbReference type="InterPro" id="IPR027417">
    <property type="entry name" value="P-loop_NTPase"/>
</dbReference>